<organism evidence="6 7">
    <name type="scientific">Mesorhizobium temperatum</name>
    <dbReference type="NCBI Taxonomy" id="241416"/>
    <lineage>
        <taxon>Bacteria</taxon>
        <taxon>Pseudomonadati</taxon>
        <taxon>Pseudomonadota</taxon>
        <taxon>Alphaproteobacteria</taxon>
        <taxon>Hyphomicrobiales</taxon>
        <taxon>Phyllobacteriaceae</taxon>
        <taxon>Mesorhizobium</taxon>
    </lineage>
</organism>
<dbReference type="Gene3D" id="3.30.420.40">
    <property type="match status" value="2"/>
</dbReference>
<gene>
    <name evidence="6" type="ORF">CIT26_16170</name>
</gene>
<dbReference type="InterPro" id="IPR018484">
    <property type="entry name" value="FGGY_N"/>
</dbReference>
<evidence type="ECO:0000256" key="1">
    <source>
        <dbReference type="ARBA" id="ARBA00009156"/>
    </source>
</evidence>
<comment type="similarity">
    <text evidence="1">Belongs to the FGGY kinase family.</text>
</comment>
<dbReference type="InterPro" id="IPR050406">
    <property type="entry name" value="FGGY_Carb_Kinase"/>
</dbReference>
<evidence type="ECO:0000259" key="4">
    <source>
        <dbReference type="Pfam" id="PF00370"/>
    </source>
</evidence>
<sequence>MTRHVAVIDIGKTNAKVALVDLADMREVALRRMANAPVADGLYPHHDVELLWSFILDSLAGINREQRIDAISITTHGATGVLLDAAGELALPVLDYEFTGPDAVAKDYDAIRPAFAETGTPRLPIGLNLGAQFFWQQKRFPAEFAKAAAMLMYPQYWALRLTGVAANEVTSLGCHTDLWDPWKADFSSLVDKMEWRRLMAPVRPAKDRLGPILPALAKLTGLDPQTPVLCGLHDSNASLLPHLLSARPPFSVVSTGTWVVSMAVGGNKIGLDPARDTLVNVNALGDPVPSARFMGGREFSLLTEGQSEDWTEGDIATVLARKTSLLPSTQQGSGPFPHHTAAWLNADGINNGQRFATVSFYLALMTATCLDLIGADGPTIVEGPFARNRLFTRMLAAATARAVIASEAATGTSIGAALLASDQGTAQGKSEKFEPPADPAWADYARSWRAAVDAGGQSPQANDGV</sequence>
<dbReference type="SUPFAM" id="SSF53067">
    <property type="entry name" value="Actin-like ATPase domain"/>
    <property type="match status" value="1"/>
</dbReference>
<name>A0A271LK33_9HYPH</name>
<dbReference type="PANTHER" id="PTHR43095">
    <property type="entry name" value="SUGAR KINASE"/>
    <property type="match status" value="1"/>
</dbReference>
<dbReference type="PANTHER" id="PTHR43095:SF5">
    <property type="entry name" value="XYLULOSE KINASE"/>
    <property type="match status" value="1"/>
</dbReference>
<keyword evidence="3 6" id="KW-0418">Kinase</keyword>
<evidence type="ECO:0000313" key="6">
    <source>
        <dbReference type="EMBL" id="PAQ08473.1"/>
    </source>
</evidence>
<accession>A0A271LK33</accession>
<dbReference type="InterPro" id="IPR049382">
    <property type="entry name" value="FGGY_C_2"/>
</dbReference>
<evidence type="ECO:0000259" key="5">
    <source>
        <dbReference type="Pfam" id="PF21546"/>
    </source>
</evidence>
<dbReference type="CDD" id="cd07772">
    <property type="entry name" value="ASKHA_NBD_FGGY_NaCK-like"/>
    <property type="match status" value="1"/>
</dbReference>
<proteinExistence type="inferred from homology"/>
<reference evidence="6 7" key="1">
    <citation type="submission" date="2017-08" db="EMBL/GenBank/DDBJ databases">
        <title>Mesorhizobium wenxinae sp. nov., a novel rhizobial species isolated from root nodules of chickpea (Cicer arietinum L.).</title>
        <authorList>
            <person name="Zhang J."/>
        </authorList>
    </citation>
    <scope>NUCLEOTIDE SEQUENCE [LARGE SCALE GENOMIC DNA]</scope>
    <source>
        <strain evidence="6 7">SDW018</strain>
    </source>
</reference>
<evidence type="ECO:0000313" key="7">
    <source>
        <dbReference type="Proteomes" id="UP000216442"/>
    </source>
</evidence>
<protein>
    <submittedName>
        <fullName evidence="6">Carbohydrate kinase</fullName>
    </submittedName>
</protein>
<comment type="caution">
    <text evidence="6">The sequence shown here is derived from an EMBL/GenBank/DDBJ whole genome shotgun (WGS) entry which is preliminary data.</text>
</comment>
<feature type="domain" description="Carbohydrate kinase FGGY N-terminal" evidence="4">
    <location>
        <begin position="6"/>
        <end position="240"/>
    </location>
</feature>
<dbReference type="Proteomes" id="UP000216442">
    <property type="component" value="Unassembled WGS sequence"/>
</dbReference>
<dbReference type="GO" id="GO:0005975">
    <property type="term" value="P:carbohydrate metabolic process"/>
    <property type="evidence" value="ECO:0007669"/>
    <property type="project" value="InterPro"/>
</dbReference>
<dbReference type="InterPro" id="IPR043129">
    <property type="entry name" value="ATPase_NBD"/>
</dbReference>
<dbReference type="RefSeq" id="WP_095493515.1">
    <property type="nucleotide sequence ID" value="NZ_NPKJ01000048.1"/>
</dbReference>
<evidence type="ECO:0000256" key="2">
    <source>
        <dbReference type="ARBA" id="ARBA00022679"/>
    </source>
</evidence>
<dbReference type="AlphaFoldDB" id="A0A271LK33"/>
<dbReference type="Pfam" id="PF21546">
    <property type="entry name" value="FGGY_C_2"/>
    <property type="match status" value="1"/>
</dbReference>
<feature type="domain" description="Carbohydrate kinase FGGY C-terminal" evidence="5">
    <location>
        <begin position="248"/>
        <end position="422"/>
    </location>
</feature>
<dbReference type="GO" id="GO:0016301">
    <property type="term" value="F:kinase activity"/>
    <property type="evidence" value="ECO:0007669"/>
    <property type="project" value="UniProtKB-KW"/>
</dbReference>
<dbReference type="EMBL" id="NPKJ01000048">
    <property type="protein sequence ID" value="PAQ08473.1"/>
    <property type="molecule type" value="Genomic_DNA"/>
</dbReference>
<keyword evidence="7" id="KW-1185">Reference proteome</keyword>
<dbReference type="Pfam" id="PF00370">
    <property type="entry name" value="FGGY_N"/>
    <property type="match status" value="1"/>
</dbReference>
<evidence type="ECO:0000256" key="3">
    <source>
        <dbReference type="ARBA" id="ARBA00022777"/>
    </source>
</evidence>
<keyword evidence="2" id="KW-0808">Transferase</keyword>
<dbReference type="OrthoDB" id="9786272at2"/>